<evidence type="ECO:0000256" key="1">
    <source>
        <dbReference type="ARBA" id="ARBA00004651"/>
    </source>
</evidence>
<feature type="transmembrane region" description="Helical" evidence="9">
    <location>
        <begin position="414"/>
        <end position="436"/>
    </location>
</feature>
<evidence type="ECO:0000256" key="3">
    <source>
        <dbReference type="ARBA" id="ARBA00022475"/>
    </source>
</evidence>
<accession>A0ABN6Y031</accession>
<feature type="compositionally biased region" description="Polar residues" evidence="10">
    <location>
        <begin position="587"/>
        <end position="596"/>
    </location>
</feature>
<dbReference type="NCBIfam" id="TIGR00916">
    <property type="entry name" value="2A0604s01"/>
    <property type="match status" value="1"/>
</dbReference>
<keyword evidence="8 9" id="KW-0472">Membrane</keyword>
<evidence type="ECO:0000313" key="15">
    <source>
        <dbReference type="Proteomes" id="UP001321486"/>
    </source>
</evidence>
<evidence type="ECO:0000256" key="4">
    <source>
        <dbReference type="ARBA" id="ARBA00022692"/>
    </source>
</evidence>
<organism evidence="14 15">
    <name type="scientific">Frondihabitans sucicola</name>
    <dbReference type="NCBI Taxonomy" id="1268041"/>
    <lineage>
        <taxon>Bacteria</taxon>
        <taxon>Bacillati</taxon>
        <taxon>Actinomycetota</taxon>
        <taxon>Actinomycetes</taxon>
        <taxon>Micrococcales</taxon>
        <taxon>Microbacteriaceae</taxon>
        <taxon>Frondihabitans</taxon>
    </lineage>
</organism>
<dbReference type="Pfam" id="PF22599">
    <property type="entry name" value="SecDF_P1_head"/>
    <property type="match status" value="1"/>
</dbReference>
<gene>
    <name evidence="9 14" type="primary">secD</name>
    <name evidence="14" type="ORF">GCM10025867_29400</name>
</gene>
<evidence type="ECO:0000256" key="7">
    <source>
        <dbReference type="ARBA" id="ARBA00023010"/>
    </source>
</evidence>
<dbReference type="RefSeq" id="WP_434011003.1">
    <property type="nucleotide sequence ID" value="NZ_AP027732.1"/>
</dbReference>
<keyword evidence="2 9" id="KW-0813">Transport</keyword>
<evidence type="ECO:0000256" key="2">
    <source>
        <dbReference type="ARBA" id="ARBA00022448"/>
    </source>
</evidence>
<comment type="function">
    <text evidence="9">Part of the Sec protein translocase complex. Interacts with the SecYEG preprotein conducting channel. SecDF uses the proton motive force (PMF) to complete protein translocation after the ATP-dependent function of SecA.</text>
</comment>
<dbReference type="InterPro" id="IPR048631">
    <property type="entry name" value="SecD_1st"/>
</dbReference>
<feature type="domain" description="Protein translocase subunit SecDF P1" evidence="12">
    <location>
        <begin position="88"/>
        <end position="144"/>
    </location>
</feature>
<dbReference type="PANTHER" id="PTHR30081">
    <property type="entry name" value="PROTEIN-EXPORT MEMBRANE PROTEIN SEC"/>
    <property type="match status" value="1"/>
</dbReference>
<feature type="region of interest" description="Disordered" evidence="10">
    <location>
        <begin position="577"/>
        <end position="596"/>
    </location>
</feature>
<dbReference type="Pfam" id="PF02355">
    <property type="entry name" value="SecD_SecF_C"/>
    <property type="match status" value="1"/>
</dbReference>
<sequence>MRKLSFYVARSTPAKKALRSLTWLLVIIAAITALNGAATILHKTTNSTAGWWSNASFVPELALDLQGGTQVTLQAQLQSGKTVSSDQLNQAVSIIRQRINANGVTEAEINTQGKNNIVVSIPGKPDAATLNRIESAARLTFRPVLYTEQVSSSSVGKSASATPYVPSKTLDAKPTAKPTDASDVSWISARLADLYTNYNCAAPDDVSNAPDDKPLVTCSTDDSGSTSKFILGPVEVEGSTISDATSGLATNSQGNSTGQWAVNINFNGKGTTEFKNVTSRLVSLTAPRNQFAIVLDGLVITAPSTNSAITDGSAQITGTFTSDTAKTLADQLKFGALPINFQVQSNEAISATLGKTQLLSGLIAGLIGLILVIIYSIIQYRALAFVTVLSLAISGVITYLTIDFLSWHDGYRLSLAGVAGLIVAIGITADSFIVYFERIRDELRDGRVLESAVEAGWKRAIRTILASDTVNFLAAVTLYILAVGNVKGFALTLLITTLIDVVVVTLFTHPMLRLIARTRYFGGGHRFSGLDPNALGAVYRGRASFREPVVAGGRKKAGGKEVEKRQTIAERRAAEAAAAKEAASEKTQGTTSEKDS</sequence>
<evidence type="ECO:0000256" key="9">
    <source>
        <dbReference type="HAMAP-Rule" id="MF_01463"/>
    </source>
</evidence>
<dbReference type="InterPro" id="IPR054384">
    <property type="entry name" value="SecDF_P1_head"/>
</dbReference>
<keyword evidence="15" id="KW-1185">Reference proteome</keyword>
<dbReference type="Proteomes" id="UP001321486">
    <property type="component" value="Chromosome"/>
</dbReference>
<evidence type="ECO:0000256" key="6">
    <source>
        <dbReference type="ARBA" id="ARBA00022989"/>
    </source>
</evidence>
<dbReference type="EMBL" id="AP027732">
    <property type="protein sequence ID" value="BDZ50699.1"/>
    <property type="molecule type" value="Genomic_DNA"/>
</dbReference>
<protein>
    <recommendedName>
        <fullName evidence="9">Protein translocase subunit SecD</fullName>
    </recommendedName>
</protein>
<reference evidence="15" key="1">
    <citation type="journal article" date="2019" name="Int. J. Syst. Evol. Microbiol.">
        <title>The Global Catalogue of Microorganisms (GCM) 10K type strain sequencing project: providing services to taxonomists for standard genome sequencing and annotation.</title>
        <authorList>
            <consortium name="The Broad Institute Genomics Platform"/>
            <consortium name="The Broad Institute Genome Sequencing Center for Infectious Disease"/>
            <person name="Wu L."/>
            <person name="Ma J."/>
        </authorList>
    </citation>
    <scope>NUCLEOTIDE SEQUENCE [LARGE SCALE GENOMIC DNA]</scope>
    <source>
        <strain evidence="15">NBRC 108728</strain>
    </source>
</reference>
<evidence type="ECO:0000259" key="13">
    <source>
        <dbReference type="Pfam" id="PF22599"/>
    </source>
</evidence>
<feature type="transmembrane region" description="Helical" evidence="9">
    <location>
        <begin position="488"/>
        <end position="507"/>
    </location>
</feature>
<comment type="subunit">
    <text evidence="9">Forms a complex with SecF. Part of the essential Sec protein translocation apparatus which comprises SecA, SecYEG and auxiliary proteins SecDF. Other proteins may also be involved.</text>
</comment>
<dbReference type="HAMAP" id="MF_01463_B">
    <property type="entry name" value="SecD_B"/>
    <property type="match status" value="1"/>
</dbReference>
<evidence type="ECO:0000256" key="8">
    <source>
        <dbReference type="ARBA" id="ARBA00023136"/>
    </source>
</evidence>
<evidence type="ECO:0000259" key="11">
    <source>
        <dbReference type="Pfam" id="PF02355"/>
    </source>
</evidence>
<dbReference type="Gene3D" id="3.30.1360.200">
    <property type="match status" value="1"/>
</dbReference>
<dbReference type="InterPro" id="IPR022813">
    <property type="entry name" value="SecD/SecF_arch_bac"/>
</dbReference>
<dbReference type="Pfam" id="PF21760">
    <property type="entry name" value="SecD_1st"/>
    <property type="match status" value="1"/>
</dbReference>
<dbReference type="Gene3D" id="3.30.70.3220">
    <property type="match status" value="1"/>
</dbReference>
<name>A0ABN6Y031_9MICO</name>
<dbReference type="InterPro" id="IPR055344">
    <property type="entry name" value="SecD_SecF_C_bact"/>
</dbReference>
<dbReference type="PANTHER" id="PTHR30081:SF1">
    <property type="entry name" value="PROTEIN TRANSLOCASE SUBUNIT SECD"/>
    <property type="match status" value="1"/>
</dbReference>
<evidence type="ECO:0000259" key="12">
    <source>
        <dbReference type="Pfam" id="PF21760"/>
    </source>
</evidence>
<proteinExistence type="inferred from homology"/>
<feature type="region of interest" description="Disordered" evidence="10">
    <location>
        <begin position="156"/>
        <end position="179"/>
    </location>
</feature>
<feature type="transmembrane region" description="Helical" evidence="9">
    <location>
        <begin position="382"/>
        <end position="402"/>
    </location>
</feature>
<feature type="domain" description="SecDF P1 head subdomain" evidence="13">
    <location>
        <begin position="228"/>
        <end position="339"/>
    </location>
</feature>
<evidence type="ECO:0000313" key="14">
    <source>
        <dbReference type="EMBL" id="BDZ50699.1"/>
    </source>
</evidence>
<dbReference type="InterPro" id="IPR005791">
    <property type="entry name" value="SecD"/>
</dbReference>
<evidence type="ECO:0000256" key="10">
    <source>
        <dbReference type="SAM" id="MobiDB-lite"/>
    </source>
</evidence>
<feature type="transmembrane region" description="Helical" evidence="9">
    <location>
        <begin position="358"/>
        <end position="375"/>
    </location>
</feature>
<feature type="domain" description="Protein export membrane protein SecD/SecF C-terminal" evidence="11">
    <location>
        <begin position="340"/>
        <end position="515"/>
    </location>
</feature>
<keyword evidence="7 9" id="KW-0811">Translocation</keyword>
<feature type="transmembrane region" description="Helical" evidence="9">
    <location>
        <begin position="464"/>
        <end position="482"/>
    </location>
</feature>
<dbReference type="SUPFAM" id="SSF82866">
    <property type="entry name" value="Multidrug efflux transporter AcrB transmembrane domain"/>
    <property type="match status" value="1"/>
</dbReference>
<keyword evidence="5 9" id="KW-0653">Protein transport</keyword>
<comment type="similarity">
    <text evidence="9">Belongs to the SecD/SecF family. SecD subfamily.</text>
</comment>
<dbReference type="NCBIfam" id="TIGR01129">
    <property type="entry name" value="secD"/>
    <property type="match status" value="1"/>
</dbReference>
<keyword evidence="6 9" id="KW-1133">Transmembrane helix</keyword>
<comment type="caution">
    <text evidence="9">Lacks conserved residue(s) required for the propagation of feature annotation.</text>
</comment>
<keyword evidence="4 9" id="KW-0812">Transmembrane</keyword>
<comment type="subcellular location">
    <subcellularLocation>
        <location evidence="1 9">Cell membrane</location>
        <topology evidence="1 9">Multi-pass membrane protein</topology>
    </subcellularLocation>
</comment>
<evidence type="ECO:0000256" key="5">
    <source>
        <dbReference type="ARBA" id="ARBA00022927"/>
    </source>
</evidence>
<keyword evidence="3 9" id="KW-1003">Cell membrane</keyword>
<dbReference type="InterPro" id="IPR048634">
    <property type="entry name" value="SecD_SecF_C"/>
</dbReference>